<dbReference type="InterPro" id="IPR015947">
    <property type="entry name" value="PUA-like_sf"/>
</dbReference>
<gene>
    <name evidence="1" type="ORF">K3769_04725</name>
</gene>
<keyword evidence="2" id="KW-1185">Reference proteome</keyword>
<organism evidence="1 2">
    <name type="scientific">Streptomyces ortus</name>
    <dbReference type="NCBI Taxonomy" id="2867268"/>
    <lineage>
        <taxon>Bacteria</taxon>
        <taxon>Bacillati</taxon>
        <taxon>Actinomycetota</taxon>
        <taxon>Actinomycetes</taxon>
        <taxon>Kitasatosporales</taxon>
        <taxon>Streptomycetaceae</taxon>
        <taxon>Streptomyces</taxon>
    </lineage>
</organism>
<proteinExistence type="predicted"/>
<sequence length="131" mass="14614">MRALTIRQPWAGAIAHQSKRVENRTWKLPAKHEGARILIHAGAQPDRNAEVFGEHLDVYSAVVAVATITGCHWSNEWQCCGYWAFEETYHWVLADVIALPEPVPAKGALGFWTPDEAIVNAVLRQDTGVAW</sequence>
<dbReference type="Gene3D" id="2.30.130.30">
    <property type="entry name" value="Hypothetical protein"/>
    <property type="match status" value="1"/>
</dbReference>
<dbReference type="SUPFAM" id="SSF88697">
    <property type="entry name" value="PUA domain-like"/>
    <property type="match status" value="1"/>
</dbReference>
<dbReference type="RefSeq" id="WP_267025200.1">
    <property type="nucleotide sequence ID" value="NZ_JAIFZO010000002.1"/>
</dbReference>
<name>A0ABT3UX06_9ACTN</name>
<evidence type="ECO:0000313" key="2">
    <source>
        <dbReference type="Proteomes" id="UP001165590"/>
    </source>
</evidence>
<protein>
    <submittedName>
        <fullName evidence="1">ASCH domain-containing protein</fullName>
    </submittedName>
</protein>
<comment type="caution">
    <text evidence="1">The sequence shown here is derived from an EMBL/GenBank/DDBJ whole genome shotgun (WGS) entry which is preliminary data.</text>
</comment>
<dbReference type="EMBL" id="JAIFZO010000002">
    <property type="protein sequence ID" value="MCX4232097.1"/>
    <property type="molecule type" value="Genomic_DNA"/>
</dbReference>
<reference evidence="1" key="1">
    <citation type="journal article" date="2022" name="bioRxiv">
        <title>Discovery and biosynthetic assessment of Streptomyces ortus sp nov. isolated from a deep-sea sponge.</title>
        <authorList>
            <person name="Williams S.E."/>
        </authorList>
    </citation>
    <scope>NUCLEOTIDE SEQUENCE</scope>
    <source>
        <strain evidence="1">A15ISP2-DRY2</strain>
    </source>
</reference>
<accession>A0ABT3UX06</accession>
<evidence type="ECO:0000313" key="1">
    <source>
        <dbReference type="EMBL" id="MCX4232097.1"/>
    </source>
</evidence>
<dbReference type="Proteomes" id="UP001165590">
    <property type="component" value="Unassembled WGS sequence"/>
</dbReference>